<evidence type="ECO:0000256" key="2">
    <source>
        <dbReference type="ARBA" id="ARBA00022630"/>
    </source>
</evidence>
<comment type="caution">
    <text evidence="5">The sequence shown here is derived from an EMBL/GenBank/DDBJ whole genome shotgun (WGS) entry which is preliminary data.</text>
</comment>
<evidence type="ECO:0000256" key="1">
    <source>
        <dbReference type="ARBA" id="ARBA00010139"/>
    </source>
</evidence>
<keyword evidence="4" id="KW-0560">Oxidoreductase</keyword>
<keyword evidence="6" id="KW-1185">Reference proteome</keyword>
<dbReference type="Gene3D" id="3.50.50.60">
    <property type="entry name" value="FAD/NAD(P)-binding domain"/>
    <property type="match status" value="2"/>
</dbReference>
<dbReference type="PANTHER" id="PTHR42877:SF1">
    <property type="entry name" value="FAD-BINDING MONOOXYGENASE STCW"/>
    <property type="match status" value="1"/>
</dbReference>
<organism evidence="5 6">
    <name type="scientific">Karstenula rhodostoma CBS 690.94</name>
    <dbReference type="NCBI Taxonomy" id="1392251"/>
    <lineage>
        <taxon>Eukaryota</taxon>
        <taxon>Fungi</taxon>
        <taxon>Dikarya</taxon>
        <taxon>Ascomycota</taxon>
        <taxon>Pezizomycotina</taxon>
        <taxon>Dothideomycetes</taxon>
        <taxon>Pleosporomycetidae</taxon>
        <taxon>Pleosporales</taxon>
        <taxon>Massarineae</taxon>
        <taxon>Didymosphaeriaceae</taxon>
        <taxon>Karstenula</taxon>
    </lineage>
</organism>
<dbReference type="PANTHER" id="PTHR42877">
    <property type="entry name" value="L-ORNITHINE N(5)-MONOOXYGENASE-RELATED"/>
    <property type="match status" value="1"/>
</dbReference>
<keyword evidence="3" id="KW-0274">FAD</keyword>
<name>A0A9P4PIJ4_9PLEO</name>
<dbReference type="GO" id="GO:0050661">
    <property type="term" value="F:NADP binding"/>
    <property type="evidence" value="ECO:0007669"/>
    <property type="project" value="InterPro"/>
</dbReference>
<dbReference type="SUPFAM" id="SSF51905">
    <property type="entry name" value="FAD/NAD(P)-binding domain"/>
    <property type="match status" value="2"/>
</dbReference>
<dbReference type="OrthoDB" id="74360at2759"/>
<keyword evidence="2" id="KW-0285">Flavoprotein</keyword>
<evidence type="ECO:0000256" key="4">
    <source>
        <dbReference type="ARBA" id="ARBA00023002"/>
    </source>
</evidence>
<dbReference type="Proteomes" id="UP000799764">
    <property type="component" value="Unassembled WGS sequence"/>
</dbReference>
<evidence type="ECO:0000256" key="3">
    <source>
        <dbReference type="ARBA" id="ARBA00022827"/>
    </source>
</evidence>
<dbReference type="GO" id="GO:0050660">
    <property type="term" value="F:flavin adenine dinucleotide binding"/>
    <property type="evidence" value="ECO:0007669"/>
    <property type="project" value="InterPro"/>
</dbReference>
<dbReference type="AlphaFoldDB" id="A0A9P4PIJ4"/>
<evidence type="ECO:0000313" key="5">
    <source>
        <dbReference type="EMBL" id="KAF2444597.1"/>
    </source>
</evidence>
<gene>
    <name evidence="5" type="ORF">P171DRAFT_443604</name>
</gene>
<reference evidence="5" key="1">
    <citation type="journal article" date="2020" name="Stud. Mycol.">
        <title>101 Dothideomycetes genomes: a test case for predicting lifestyles and emergence of pathogens.</title>
        <authorList>
            <person name="Haridas S."/>
            <person name="Albert R."/>
            <person name="Binder M."/>
            <person name="Bloem J."/>
            <person name="Labutti K."/>
            <person name="Salamov A."/>
            <person name="Andreopoulos B."/>
            <person name="Baker S."/>
            <person name="Barry K."/>
            <person name="Bills G."/>
            <person name="Bluhm B."/>
            <person name="Cannon C."/>
            <person name="Castanera R."/>
            <person name="Culley D."/>
            <person name="Daum C."/>
            <person name="Ezra D."/>
            <person name="Gonzalez J."/>
            <person name="Henrissat B."/>
            <person name="Kuo A."/>
            <person name="Liang C."/>
            <person name="Lipzen A."/>
            <person name="Lutzoni F."/>
            <person name="Magnuson J."/>
            <person name="Mondo S."/>
            <person name="Nolan M."/>
            <person name="Ohm R."/>
            <person name="Pangilinan J."/>
            <person name="Park H.-J."/>
            <person name="Ramirez L."/>
            <person name="Alfaro M."/>
            <person name="Sun H."/>
            <person name="Tritt A."/>
            <person name="Yoshinaga Y."/>
            <person name="Zwiers L.-H."/>
            <person name="Turgeon B."/>
            <person name="Goodwin S."/>
            <person name="Spatafora J."/>
            <person name="Crous P."/>
            <person name="Grigoriev I."/>
        </authorList>
    </citation>
    <scope>NUCLEOTIDE SEQUENCE</scope>
    <source>
        <strain evidence="5">CBS 690.94</strain>
    </source>
</reference>
<sequence>MAPDLNSLQSNGKWDYSTPGSEGYSIPNITYNMCASLDPSTRRMKVITIGAGFSGILLAYRIQKHCQNVEHVIYEKNADIGDTWLEIRYPGCACDIPSHAYTMNFALNPDWPRFFLYAPDIHKYLCKICDAFDLRKYMTFNTEVVSLRQKSPAGEVQEFDEECDLLLYATGIMNNFKWPDIPGLKKFKGRVVHTAYWTQDYQEDQWKQDRVAIIGSGASSIQTVPKIQPHVKAHGHICAYRRLRRKETFRSNPEALLAHARDIEGQVNSLWSLFYNGTEAQKESQKVSKARMKEIIKDERLLEGFTPKFEIGCRSSVTYQPRKKLLMSLGRRITPGDPYMEAIQKDNVDVNSTPVDEITEKGVIGADGKEREVDTVICATGFDRPRFPIIGKNGVKLYRKWDEEPQSYLGMGCSDMPNWLMYIGTTYADKRTAVWPGSSLQYSEVTETPRYEDFHIEYLHKNPWAHMGMGFSMTNTTEGSDLSPCLQLENIDPKWWKGCGLSGISRRGTERRKESKTLPRGLDLWARSDCIRIEHVVECFWN</sequence>
<dbReference type="Pfam" id="PF00743">
    <property type="entry name" value="FMO-like"/>
    <property type="match status" value="1"/>
</dbReference>
<dbReference type="InterPro" id="IPR020946">
    <property type="entry name" value="Flavin_mOase-like"/>
</dbReference>
<dbReference type="InterPro" id="IPR036188">
    <property type="entry name" value="FAD/NAD-bd_sf"/>
</dbReference>
<accession>A0A9P4PIJ4</accession>
<evidence type="ECO:0000313" key="6">
    <source>
        <dbReference type="Proteomes" id="UP000799764"/>
    </source>
</evidence>
<protein>
    <submittedName>
        <fullName evidence="5">FAD/NAD(P)-binding domain-containing protein</fullName>
    </submittedName>
</protein>
<dbReference type="EMBL" id="MU001500">
    <property type="protein sequence ID" value="KAF2444597.1"/>
    <property type="molecule type" value="Genomic_DNA"/>
</dbReference>
<dbReference type="GO" id="GO:0004499">
    <property type="term" value="F:N,N-dimethylaniline monooxygenase activity"/>
    <property type="evidence" value="ECO:0007669"/>
    <property type="project" value="InterPro"/>
</dbReference>
<proteinExistence type="inferred from homology"/>
<dbReference type="InterPro" id="IPR051209">
    <property type="entry name" value="FAD-bind_Monooxygenase_sf"/>
</dbReference>
<comment type="similarity">
    <text evidence="1">Belongs to the FAD-binding monooxygenase family.</text>
</comment>